<gene>
    <name evidence="2" type="ordered locus">M5M_13597</name>
</gene>
<protein>
    <submittedName>
        <fullName evidence="2">Uncharacterized protein</fullName>
    </submittedName>
</protein>
<keyword evidence="1" id="KW-0472">Membrane</keyword>
<keyword evidence="3" id="KW-1185">Reference proteome</keyword>
<accession>R9S689</accession>
<keyword evidence="1" id="KW-1133">Transmembrane helix</keyword>
<name>R9S689_SIMAS</name>
<sequence>MRSFSAIKIFFSPGNGSFVSLIVFVWEKGLWGNKSYLLIRGNTLLEK</sequence>
<dbReference type="HOGENOM" id="CLU_3173208_0_0_6"/>
<evidence type="ECO:0000256" key="1">
    <source>
        <dbReference type="SAM" id="Phobius"/>
    </source>
</evidence>
<feature type="transmembrane region" description="Helical" evidence="1">
    <location>
        <begin position="6"/>
        <end position="26"/>
    </location>
</feature>
<keyword evidence="1" id="KW-0812">Transmembrane</keyword>
<dbReference type="AlphaFoldDB" id="R9S689"/>
<proteinExistence type="predicted"/>
<evidence type="ECO:0000313" key="3">
    <source>
        <dbReference type="Proteomes" id="UP000000466"/>
    </source>
</evidence>
<dbReference type="EMBL" id="CP003746">
    <property type="protein sequence ID" value="AGN11358.1"/>
    <property type="molecule type" value="Genomic_DNA"/>
</dbReference>
<dbReference type="Proteomes" id="UP000000466">
    <property type="component" value="Chromosome"/>
</dbReference>
<organism evidence="2 3">
    <name type="scientific">Simiduia agarivorans (strain DSM 21679 / JCM 13881 / BCRC 17597 / SA1)</name>
    <dbReference type="NCBI Taxonomy" id="1117647"/>
    <lineage>
        <taxon>Bacteria</taxon>
        <taxon>Pseudomonadati</taxon>
        <taxon>Pseudomonadota</taxon>
        <taxon>Gammaproteobacteria</taxon>
        <taxon>Cellvibrionales</taxon>
        <taxon>Cellvibrionaceae</taxon>
        <taxon>Simiduia</taxon>
    </lineage>
</organism>
<dbReference type="KEGG" id="saga:M5M_13597"/>
<reference evidence="2 3" key="1">
    <citation type="journal article" date="2013" name="Genome Announc.">
        <title>Complete genome sequence of Simiduia agarivorans SA1(T), a marine bacterium able to degrade a variety of polysaccharides.</title>
        <authorList>
            <person name="Lin S.Y."/>
            <person name="Shieh W.Y."/>
            <person name="Chen J.S."/>
            <person name="Tang S.L."/>
        </authorList>
    </citation>
    <scope>NUCLEOTIDE SEQUENCE [LARGE SCALE GENOMIC DNA]</scope>
    <source>
        <strain evidence="3">DSM 21679 / JCM 13881 / BCRC 17597 / SA1</strain>
    </source>
</reference>
<evidence type="ECO:0000313" key="2">
    <source>
        <dbReference type="EMBL" id="AGN11358.1"/>
    </source>
</evidence>